<dbReference type="EC" id="4.3.2.2" evidence="4 11"/>
<dbReference type="InterPro" id="IPR000362">
    <property type="entry name" value="Fumarate_lyase_fam"/>
</dbReference>
<evidence type="ECO:0000256" key="8">
    <source>
        <dbReference type="ARBA" id="ARBA00024477"/>
    </source>
</evidence>
<dbReference type="GO" id="GO:0070626">
    <property type="term" value="F:(S)-2-(5-amino-1-(5-phospho-D-ribosyl)imidazole-4-carboxamido) succinate lyase (fumarate-forming) activity"/>
    <property type="evidence" value="ECO:0007669"/>
    <property type="project" value="TreeGrafter"/>
</dbReference>
<dbReference type="InterPro" id="IPR022761">
    <property type="entry name" value="Fumarate_lyase_N"/>
</dbReference>
<evidence type="ECO:0000256" key="11">
    <source>
        <dbReference type="NCBIfam" id="TIGR00928"/>
    </source>
</evidence>
<evidence type="ECO:0000256" key="5">
    <source>
        <dbReference type="ARBA" id="ARBA00017058"/>
    </source>
</evidence>
<dbReference type="InterPro" id="IPR008948">
    <property type="entry name" value="L-Aspartase-like"/>
</dbReference>
<evidence type="ECO:0000256" key="12">
    <source>
        <dbReference type="RuleBase" id="RU361172"/>
    </source>
</evidence>
<keyword evidence="6 12" id="KW-0658">Purine biosynthesis</keyword>
<organism evidence="14 15">
    <name type="scientific">Falsigemmobacter faecalis</name>
    <dbReference type="NCBI Taxonomy" id="2488730"/>
    <lineage>
        <taxon>Bacteria</taxon>
        <taxon>Pseudomonadati</taxon>
        <taxon>Pseudomonadota</taxon>
        <taxon>Alphaproteobacteria</taxon>
        <taxon>Rhodobacterales</taxon>
        <taxon>Paracoccaceae</taxon>
        <taxon>Falsigemmobacter</taxon>
    </lineage>
</organism>
<evidence type="ECO:0000256" key="6">
    <source>
        <dbReference type="ARBA" id="ARBA00022755"/>
    </source>
</evidence>
<dbReference type="InterPro" id="IPR004769">
    <property type="entry name" value="Pur_lyase"/>
</dbReference>
<gene>
    <name evidence="14" type="ORF">EG244_07910</name>
</gene>
<comment type="pathway">
    <text evidence="1 12">Purine metabolism; IMP biosynthesis via de novo pathway; 5-amino-1-(5-phospho-D-ribosyl)imidazole-4-carboxamide from 5-amino-1-(5-phospho-D-ribosyl)imidazole-4-carboxylate: step 2/2.</text>
</comment>
<evidence type="ECO:0000256" key="7">
    <source>
        <dbReference type="ARBA" id="ARBA00023239"/>
    </source>
</evidence>
<dbReference type="GO" id="GO:0004018">
    <property type="term" value="F:N6-(1,2-dicarboxyethyl)AMP AMP-lyase (fumarate-forming) activity"/>
    <property type="evidence" value="ECO:0007669"/>
    <property type="project" value="UniProtKB-UniRule"/>
</dbReference>
<dbReference type="GO" id="GO:0044208">
    <property type="term" value="P:'de novo' AMP biosynthetic process"/>
    <property type="evidence" value="ECO:0007669"/>
    <property type="project" value="UniProtKB-UniPathway"/>
</dbReference>
<protein>
    <recommendedName>
        <fullName evidence="5 11">Adenylosuccinate lyase</fullName>
        <shortName evidence="12">ASL</shortName>
        <ecNumber evidence="4 11">4.3.2.2</ecNumber>
    </recommendedName>
    <alternativeName>
        <fullName evidence="9 12">Adenylosuccinase</fullName>
    </alternativeName>
</protein>
<comment type="catalytic activity">
    <reaction evidence="8">
        <text>(2S)-2-[5-amino-1-(5-phospho-beta-D-ribosyl)imidazole-4-carboxamido]succinate = 5-amino-1-(5-phospho-beta-D-ribosyl)imidazole-4-carboxamide + fumarate</text>
        <dbReference type="Rhea" id="RHEA:23920"/>
        <dbReference type="ChEBI" id="CHEBI:29806"/>
        <dbReference type="ChEBI" id="CHEBI:58443"/>
        <dbReference type="ChEBI" id="CHEBI:58475"/>
        <dbReference type="EC" id="4.3.2.2"/>
    </reaction>
    <physiologicalReaction direction="left-to-right" evidence="8">
        <dbReference type="Rhea" id="RHEA:23921"/>
    </physiologicalReaction>
</comment>
<dbReference type="InterPro" id="IPR020557">
    <property type="entry name" value="Fumarate_lyase_CS"/>
</dbReference>
<evidence type="ECO:0000313" key="14">
    <source>
        <dbReference type="EMBL" id="RRH75839.1"/>
    </source>
</evidence>
<dbReference type="RefSeq" id="WP_124964464.1">
    <property type="nucleotide sequence ID" value="NZ_RRAZ01000009.1"/>
</dbReference>
<dbReference type="FunFam" id="1.20.200.10:FF:000008">
    <property type="entry name" value="Adenylosuccinate lyase"/>
    <property type="match status" value="1"/>
</dbReference>
<dbReference type="InterPro" id="IPR019468">
    <property type="entry name" value="AdenyloSucc_lyase_C"/>
</dbReference>
<dbReference type="Pfam" id="PF10397">
    <property type="entry name" value="ADSL_C"/>
    <property type="match status" value="1"/>
</dbReference>
<accession>A0A3P3DNL3</accession>
<dbReference type="AlphaFoldDB" id="A0A3P3DNL3"/>
<dbReference type="GO" id="GO:0006189">
    <property type="term" value="P:'de novo' IMP biosynthetic process"/>
    <property type="evidence" value="ECO:0007669"/>
    <property type="project" value="UniProtKB-UniPathway"/>
</dbReference>
<evidence type="ECO:0000256" key="4">
    <source>
        <dbReference type="ARBA" id="ARBA00012339"/>
    </source>
</evidence>
<dbReference type="Gene3D" id="1.20.200.10">
    <property type="entry name" value="Fumarase/aspartase (Central domain)"/>
    <property type="match status" value="1"/>
</dbReference>
<proteinExistence type="inferred from homology"/>
<dbReference type="GO" id="GO:0005829">
    <property type="term" value="C:cytosol"/>
    <property type="evidence" value="ECO:0007669"/>
    <property type="project" value="TreeGrafter"/>
</dbReference>
<dbReference type="PRINTS" id="PR00145">
    <property type="entry name" value="ARGSUCLYASE"/>
</dbReference>
<dbReference type="FunFam" id="1.10.40.30:FF:000007">
    <property type="entry name" value="Adenylosuccinate lyase"/>
    <property type="match status" value="1"/>
</dbReference>
<evidence type="ECO:0000259" key="13">
    <source>
        <dbReference type="SMART" id="SM00998"/>
    </source>
</evidence>
<keyword evidence="15" id="KW-1185">Reference proteome</keyword>
<name>A0A3P3DNL3_9RHOB</name>
<evidence type="ECO:0000256" key="9">
    <source>
        <dbReference type="ARBA" id="ARBA00030717"/>
    </source>
</evidence>
<comment type="caution">
    <text evidence="14">The sequence shown here is derived from an EMBL/GenBank/DDBJ whole genome shotgun (WGS) entry which is preliminary data.</text>
</comment>
<comment type="pathway">
    <text evidence="2 12">Purine metabolism; AMP biosynthesis via de novo pathway; AMP from IMP: step 2/2.</text>
</comment>
<evidence type="ECO:0000256" key="10">
    <source>
        <dbReference type="ARBA" id="ARBA00049115"/>
    </source>
</evidence>
<dbReference type="SUPFAM" id="SSF48557">
    <property type="entry name" value="L-aspartase-like"/>
    <property type="match status" value="1"/>
</dbReference>
<evidence type="ECO:0000313" key="15">
    <source>
        <dbReference type="Proteomes" id="UP000282125"/>
    </source>
</evidence>
<dbReference type="Gene3D" id="1.10.40.30">
    <property type="entry name" value="Fumarase/aspartase (C-terminal domain)"/>
    <property type="match status" value="1"/>
</dbReference>
<dbReference type="PRINTS" id="PR00149">
    <property type="entry name" value="FUMRATELYASE"/>
</dbReference>
<evidence type="ECO:0000256" key="1">
    <source>
        <dbReference type="ARBA" id="ARBA00004706"/>
    </source>
</evidence>
<sequence length="434" mass="48697">MIPRYSRPEMVAIWSPETKFRIWYEIEAHACDAQAELGVIPKENAEAVWKAKDVQFDVARIDEIEAVTKHDVIAFLTHLAEHVGSDQARFVHQGMTSSDVLDTTLNIQLVRAADLLLAGMDRVLAALKTRAFEHKDTVRIGRSHGIHAEPTTMGLTFARFYAEMERGRTRLVAAREEIRTGAISGAVGTFANIDPYVEDYVCRQLGLEPEPVSTQVIPRDRHAMFFATLGVIASSIENIAIEIRHMQRTEVLEAEEFFSPGQKGSSAMPHKRNPVLTENLTGLARLVRMSVIPAMENVALWHERDISHSSVERAIGPDTTITLDFALHRLAGVVEKLVIYPENMLKNMNKFKGLVMSQRVLLALTQAGVSREDSYRLVQRNAMRVWEQGADFKTELLADAEVTAALSPAEIEEKFDLGYHTKHVDTIFRRVFGA</sequence>
<dbReference type="PANTHER" id="PTHR43172:SF1">
    <property type="entry name" value="ADENYLOSUCCINATE LYASE"/>
    <property type="match status" value="1"/>
</dbReference>
<evidence type="ECO:0000256" key="3">
    <source>
        <dbReference type="ARBA" id="ARBA00008273"/>
    </source>
</evidence>
<dbReference type="InterPro" id="IPR024083">
    <property type="entry name" value="Fumarase/histidase_N"/>
</dbReference>
<dbReference type="CDD" id="cd01360">
    <property type="entry name" value="Adenylsuccinate_lyase_1"/>
    <property type="match status" value="1"/>
</dbReference>
<evidence type="ECO:0000256" key="2">
    <source>
        <dbReference type="ARBA" id="ARBA00004734"/>
    </source>
</evidence>
<dbReference type="Pfam" id="PF00206">
    <property type="entry name" value="Lyase_1"/>
    <property type="match status" value="1"/>
</dbReference>
<dbReference type="PROSITE" id="PS00163">
    <property type="entry name" value="FUMARATE_LYASES"/>
    <property type="match status" value="1"/>
</dbReference>
<dbReference type="SMART" id="SM00998">
    <property type="entry name" value="ADSL_C"/>
    <property type="match status" value="1"/>
</dbReference>
<reference evidence="14 15" key="1">
    <citation type="submission" date="2018-11" db="EMBL/GenBank/DDBJ databases">
        <title>Gemmobacter sp. nov., YIM 102744-1 draft genome.</title>
        <authorList>
            <person name="Li G."/>
            <person name="Jiang Y."/>
        </authorList>
    </citation>
    <scope>NUCLEOTIDE SEQUENCE [LARGE SCALE GENOMIC DNA]</scope>
    <source>
        <strain evidence="14 15">YIM 102744-1</strain>
    </source>
</reference>
<comment type="catalytic activity">
    <reaction evidence="10">
        <text>N(6)-(1,2-dicarboxyethyl)-AMP = fumarate + AMP</text>
        <dbReference type="Rhea" id="RHEA:16853"/>
        <dbReference type="ChEBI" id="CHEBI:29806"/>
        <dbReference type="ChEBI" id="CHEBI:57567"/>
        <dbReference type="ChEBI" id="CHEBI:456215"/>
        <dbReference type="EC" id="4.3.2.2"/>
    </reaction>
    <physiologicalReaction direction="left-to-right" evidence="10">
        <dbReference type="Rhea" id="RHEA:16854"/>
    </physiologicalReaction>
</comment>
<dbReference type="Gene3D" id="1.10.275.10">
    <property type="entry name" value="Fumarase/aspartase (N-terminal domain)"/>
    <property type="match status" value="1"/>
</dbReference>
<dbReference type="Proteomes" id="UP000282125">
    <property type="component" value="Unassembled WGS sequence"/>
</dbReference>
<dbReference type="UniPathway" id="UPA00075">
    <property type="reaction ID" value="UER00336"/>
</dbReference>
<dbReference type="OrthoDB" id="9768878at2"/>
<dbReference type="EMBL" id="RRAZ01000009">
    <property type="protein sequence ID" value="RRH75839.1"/>
    <property type="molecule type" value="Genomic_DNA"/>
</dbReference>
<dbReference type="UniPathway" id="UPA00074">
    <property type="reaction ID" value="UER00132"/>
</dbReference>
<keyword evidence="7 12" id="KW-0456">Lyase</keyword>
<dbReference type="PANTHER" id="PTHR43172">
    <property type="entry name" value="ADENYLOSUCCINATE LYASE"/>
    <property type="match status" value="1"/>
</dbReference>
<comment type="similarity">
    <text evidence="3 12">Belongs to the lyase 1 family. Adenylosuccinate lyase subfamily.</text>
</comment>
<dbReference type="NCBIfam" id="TIGR00928">
    <property type="entry name" value="purB"/>
    <property type="match status" value="1"/>
</dbReference>
<feature type="domain" description="Adenylosuccinate lyase C-terminal" evidence="13">
    <location>
        <begin position="352"/>
        <end position="432"/>
    </location>
</feature>